<feature type="non-terminal residue" evidence="1">
    <location>
        <position position="1"/>
    </location>
</feature>
<accession>A0A383END3</accession>
<organism evidence="1">
    <name type="scientific">marine metagenome</name>
    <dbReference type="NCBI Taxonomy" id="408172"/>
    <lineage>
        <taxon>unclassified sequences</taxon>
        <taxon>metagenomes</taxon>
        <taxon>ecological metagenomes</taxon>
    </lineage>
</organism>
<dbReference type="AlphaFoldDB" id="A0A383END3"/>
<sequence>VDRAQVGHDETNPGKQFSLVPLHLGHHSSGNIPTLGLVDGVMIRDDGRRGRPLRRPYQQVRYIPLGHLVGWQPDGIADML</sequence>
<gene>
    <name evidence="1" type="ORF">METZ01_LOCUS510827</name>
</gene>
<dbReference type="EMBL" id="UINC01227194">
    <property type="protein sequence ID" value="SVE57973.1"/>
    <property type="molecule type" value="Genomic_DNA"/>
</dbReference>
<proteinExistence type="predicted"/>
<protein>
    <submittedName>
        <fullName evidence="1">Uncharacterized protein</fullName>
    </submittedName>
</protein>
<reference evidence="1" key="1">
    <citation type="submission" date="2018-05" db="EMBL/GenBank/DDBJ databases">
        <authorList>
            <person name="Lanie J.A."/>
            <person name="Ng W.-L."/>
            <person name="Kazmierczak K.M."/>
            <person name="Andrzejewski T.M."/>
            <person name="Davidsen T.M."/>
            <person name="Wayne K.J."/>
            <person name="Tettelin H."/>
            <person name="Glass J.I."/>
            <person name="Rusch D."/>
            <person name="Podicherti R."/>
            <person name="Tsui H.-C.T."/>
            <person name="Winkler M.E."/>
        </authorList>
    </citation>
    <scope>NUCLEOTIDE SEQUENCE</scope>
</reference>
<evidence type="ECO:0000313" key="1">
    <source>
        <dbReference type="EMBL" id="SVE57973.1"/>
    </source>
</evidence>
<name>A0A383END3_9ZZZZ</name>